<feature type="transmembrane region" description="Helical" evidence="1">
    <location>
        <begin position="12"/>
        <end position="30"/>
    </location>
</feature>
<feature type="transmembrane region" description="Helical" evidence="1">
    <location>
        <begin position="36"/>
        <end position="61"/>
    </location>
</feature>
<proteinExistence type="predicted"/>
<keyword evidence="3" id="KW-1185">Reference proteome</keyword>
<protein>
    <submittedName>
        <fullName evidence="2">Uncharacterized protein</fullName>
    </submittedName>
</protein>
<comment type="caution">
    <text evidence="2">The sequence shown here is derived from an EMBL/GenBank/DDBJ whole genome shotgun (WGS) entry which is preliminary data.</text>
</comment>
<keyword evidence="1" id="KW-0472">Membrane</keyword>
<accession>A0ABM9BXT0</accession>
<sequence>MKLYERSLKSQLASVCIFFFLSLVQLIINIGDHRPVGFIVIFSFCLGLFLLLAIIISIDLIQKDAEKIVAKVEFIEEYRIHIRKPNGKLMKVRVKATEYEQFHINQSVELLVAKRTNALLTINSLDDEMEDCLQADIITTEDV</sequence>
<evidence type="ECO:0000256" key="1">
    <source>
        <dbReference type="SAM" id="Phobius"/>
    </source>
</evidence>
<dbReference type="EMBL" id="CAKMMW010000002">
    <property type="protein sequence ID" value="CAH1195732.1"/>
    <property type="molecule type" value="Genomic_DNA"/>
</dbReference>
<evidence type="ECO:0000313" key="3">
    <source>
        <dbReference type="Proteomes" id="UP000838821"/>
    </source>
</evidence>
<dbReference type="Proteomes" id="UP000838821">
    <property type="component" value="Unassembled WGS sequence"/>
</dbReference>
<keyword evidence="1" id="KW-0812">Transmembrane</keyword>
<evidence type="ECO:0000313" key="2">
    <source>
        <dbReference type="EMBL" id="CAH1195732.1"/>
    </source>
</evidence>
<name>A0ABM9BXT0_9BACL</name>
<dbReference type="RefSeq" id="WP_236284697.1">
    <property type="nucleotide sequence ID" value="NZ_CAKMMW010000002.1"/>
</dbReference>
<gene>
    <name evidence="2" type="ORF">PAECIP111891_00729</name>
</gene>
<organism evidence="2 3">
    <name type="scientific">Paenibacillus allorhizoplanae</name>
    <dbReference type="NCBI Taxonomy" id="2905648"/>
    <lineage>
        <taxon>Bacteria</taxon>
        <taxon>Bacillati</taxon>
        <taxon>Bacillota</taxon>
        <taxon>Bacilli</taxon>
        <taxon>Bacillales</taxon>
        <taxon>Paenibacillaceae</taxon>
        <taxon>Paenibacillus</taxon>
    </lineage>
</organism>
<keyword evidence="1" id="KW-1133">Transmembrane helix</keyword>
<reference evidence="2" key="1">
    <citation type="submission" date="2022-01" db="EMBL/GenBank/DDBJ databases">
        <authorList>
            <person name="Criscuolo A."/>
        </authorList>
    </citation>
    <scope>NUCLEOTIDE SEQUENCE</scope>
    <source>
        <strain evidence="2">CIP111891</strain>
    </source>
</reference>